<evidence type="ECO:0000313" key="1">
    <source>
        <dbReference type="EMBL" id="KAK1936209.1"/>
    </source>
</evidence>
<evidence type="ECO:0000313" key="2">
    <source>
        <dbReference type="Proteomes" id="UP001195914"/>
    </source>
</evidence>
<keyword evidence="2" id="KW-1185">Reference proteome</keyword>
<sequence>MSEEHTCIEFQQPTTLKDILDFLGRMDFLVSDKKHVFIKLLEELKAYCKNTDKFCHDSGGLIGGSILLVCKYDQKIREALLKDVSGFSGKTGQYAKLTIPEVYANAFKNHLPSLYSALYYLYFNVAKGCNKIGGGEWNDKKVQNTADSLGQWLTKEHTSKPFTPGLVKRGFNERELHNTNNGQNVATEIQNVLSHDSAKNLQNVLCCLLFACDWHEALLGHGVLFVWDFCNHADGLQDQFRKQYPQGNFGAFQSLCTSLKADLDPLVKGKYLSAVCKNNINLYDDIFSNEYFDKYISWMENKLDSINSSLKKMSGECSQWNSQNLKNATSAGPFQYGFVFTDGWGNNNFSQVTQIIDKLTDSSSGSLGKLKEFLKSPTISATTESSPGAAAAGAAGGILSLGGAGFGAAYGFNLFGLKDIMSGVFGAIRGLVVGF</sequence>
<gene>
    <name evidence="1" type="ORF">X943_002092</name>
</gene>
<proteinExistence type="predicted"/>
<dbReference type="EMBL" id="JAHBMH010000044">
    <property type="protein sequence ID" value="KAK1936209.1"/>
    <property type="molecule type" value="Genomic_DNA"/>
</dbReference>
<accession>A0AAD9GD44</accession>
<reference evidence="1" key="2">
    <citation type="submission" date="2021-05" db="EMBL/GenBank/DDBJ databases">
        <authorList>
            <person name="Pain A."/>
        </authorList>
    </citation>
    <scope>NUCLEOTIDE SEQUENCE</scope>
    <source>
        <strain evidence="1">1802A</strain>
    </source>
</reference>
<name>A0AAD9GD44_BABDI</name>
<organism evidence="1 2">
    <name type="scientific">Babesia divergens</name>
    <dbReference type="NCBI Taxonomy" id="32595"/>
    <lineage>
        <taxon>Eukaryota</taxon>
        <taxon>Sar</taxon>
        <taxon>Alveolata</taxon>
        <taxon>Apicomplexa</taxon>
        <taxon>Aconoidasida</taxon>
        <taxon>Piroplasmida</taxon>
        <taxon>Babesiidae</taxon>
        <taxon>Babesia</taxon>
    </lineage>
</organism>
<reference evidence="1" key="1">
    <citation type="journal article" date="2014" name="Nucleic Acids Res.">
        <title>The evolutionary dynamics of variant antigen genes in Babesia reveal a history of genomic innovation underlying host-parasite interaction.</title>
        <authorList>
            <person name="Jackson A.P."/>
            <person name="Otto T.D."/>
            <person name="Darby A."/>
            <person name="Ramaprasad A."/>
            <person name="Xia D."/>
            <person name="Echaide I.E."/>
            <person name="Farber M."/>
            <person name="Gahlot S."/>
            <person name="Gamble J."/>
            <person name="Gupta D."/>
            <person name="Gupta Y."/>
            <person name="Jackson L."/>
            <person name="Malandrin L."/>
            <person name="Malas T.B."/>
            <person name="Moussa E."/>
            <person name="Nair M."/>
            <person name="Reid A.J."/>
            <person name="Sanders M."/>
            <person name="Sharma J."/>
            <person name="Tracey A."/>
            <person name="Quail M.A."/>
            <person name="Weir W."/>
            <person name="Wastling J.M."/>
            <person name="Hall N."/>
            <person name="Willadsen P."/>
            <person name="Lingelbach K."/>
            <person name="Shiels B."/>
            <person name="Tait A."/>
            <person name="Berriman M."/>
            <person name="Allred D.R."/>
            <person name="Pain A."/>
        </authorList>
    </citation>
    <scope>NUCLEOTIDE SEQUENCE</scope>
    <source>
        <strain evidence="1">1802A</strain>
    </source>
</reference>
<dbReference type="Proteomes" id="UP001195914">
    <property type="component" value="Unassembled WGS sequence"/>
</dbReference>
<protein>
    <submittedName>
        <fullName evidence="1">Secreted antigen 3</fullName>
    </submittedName>
</protein>
<dbReference type="AlphaFoldDB" id="A0AAD9GD44"/>
<comment type="caution">
    <text evidence="1">The sequence shown here is derived from an EMBL/GenBank/DDBJ whole genome shotgun (WGS) entry which is preliminary data.</text>
</comment>